<keyword evidence="2" id="KW-0812">Transmembrane</keyword>
<dbReference type="PANTHER" id="PTHR33121:SF79">
    <property type="entry name" value="CYCLIC DI-GMP PHOSPHODIESTERASE PDED-RELATED"/>
    <property type="match status" value="1"/>
</dbReference>
<dbReference type="GO" id="GO:0071111">
    <property type="term" value="F:cyclic-guanylate-specific phosphodiesterase activity"/>
    <property type="evidence" value="ECO:0007669"/>
    <property type="project" value="InterPro"/>
</dbReference>
<dbReference type="InterPro" id="IPR035919">
    <property type="entry name" value="EAL_sf"/>
</dbReference>
<evidence type="ECO:0000256" key="1">
    <source>
        <dbReference type="SAM" id="Coils"/>
    </source>
</evidence>
<accession>A0A7M1XIL3</accession>
<evidence type="ECO:0000313" key="4">
    <source>
        <dbReference type="EMBL" id="QOS38940.1"/>
    </source>
</evidence>
<dbReference type="KEGG" id="trc:DYE49_00095"/>
<dbReference type="SMART" id="SM00052">
    <property type="entry name" value="EAL"/>
    <property type="match status" value="1"/>
</dbReference>
<feature type="transmembrane region" description="Helical" evidence="2">
    <location>
        <begin position="12"/>
        <end position="38"/>
    </location>
</feature>
<evidence type="ECO:0000313" key="5">
    <source>
        <dbReference type="Proteomes" id="UP000593591"/>
    </source>
</evidence>
<gene>
    <name evidence="4" type="ORF">DYE49_00095</name>
</gene>
<dbReference type="EMBL" id="CP031517">
    <property type="protein sequence ID" value="QOS38940.1"/>
    <property type="molecule type" value="Genomic_DNA"/>
</dbReference>
<feature type="transmembrane region" description="Helical" evidence="2">
    <location>
        <begin position="44"/>
        <end position="67"/>
    </location>
</feature>
<dbReference type="CDD" id="cd01948">
    <property type="entry name" value="EAL"/>
    <property type="match status" value="1"/>
</dbReference>
<dbReference type="PANTHER" id="PTHR33121">
    <property type="entry name" value="CYCLIC DI-GMP PHOSPHODIESTERASE PDEF"/>
    <property type="match status" value="1"/>
</dbReference>
<feature type="domain" description="EAL" evidence="3">
    <location>
        <begin position="759"/>
        <end position="1018"/>
    </location>
</feature>
<dbReference type="AlphaFoldDB" id="A0A7M1XIL3"/>
<protein>
    <submittedName>
        <fullName evidence="4">EAL domain-containing protein</fullName>
    </submittedName>
</protein>
<dbReference type="SUPFAM" id="SSF55073">
    <property type="entry name" value="Nucleotide cyclase"/>
    <property type="match status" value="1"/>
</dbReference>
<dbReference type="InterPro" id="IPR029787">
    <property type="entry name" value="Nucleotide_cyclase"/>
</dbReference>
<feature type="coiled-coil region" evidence="1">
    <location>
        <begin position="102"/>
        <end position="129"/>
    </location>
</feature>
<organism evidence="4 5">
    <name type="scientific">Treponema rectale</name>
    <dbReference type="NCBI Taxonomy" id="744512"/>
    <lineage>
        <taxon>Bacteria</taxon>
        <taxon>Pseudomonadati</taxon>
        <taxon>Spirochaetota</taxon>
        <taxon>Spirochaetia</taxon>
        <taxon>Spirochaetales</taxon>
        <taxon>Treponemataceae</taxon>
        <taxon>Treponema</taxon>
    </lineage>
</organism>
<keyword evidence="2" id="KW-1133">Transmembrane helix</keyword>
<name>A0A7M1XIL3_9SPIR</name>
<reference evidence="4 5" key="1">
    <citation type="submission" date="2018-08" db="EMBL/GenBank/DDBJ databases">
        <title>The first complete genome of Treponema rectale (CHPAT), a commensal spirochete of the bovine rectum.</title>
        <authorList>
            <person name="Staton G.J."/>
            <person name="Clegg S.R."/>
            <person name="Carter S.D."/>
            <person name="Radford A.D."/>
            <person name="Darby A."/>
            <person name="Hall N."/>
            <person name="Birtles R.J."/>
            <person name="Evans N.J."/>
        </authorList>
    </citation>
    <scope>NUCLEOTIDE SEQUENCE [LARGE SCALE GENOMIC DNA]</scope>
    <source>
        <strain evidence="4 5">CHPA</strain>
    </source>
</reference>
<dbReference type="InterPro" id="IPR050706">
    <property type="entry name" value="Cyclic-di-GMP_PDE-like"/>
</dbReference>
<dbReference type="SUPFAM" id="SSF141868">
    <property type="entry name" value="EAL domain-like"/>
    <property type="match status" value="1"/>
</dbReference>
<sequence length="1025" mass="118741">MAAFKSKNMKKLFRHYILMTILAGILAVISMPTFAILYFKTGQIIFFIALLIILGVLLILYTLELIFYTSRLYKLFYTDIYETSERNLIKLKLHQKGLELYRANDIQEIRKLNDNVRELNYELEHMVQVAQDKNYSKVNLNYIDKRKRLVDHHTFHDHLAEIVFCSQSYRNVLIQAYYEFEDGGFLTPEEMDLLIGHLSRTFSTYDNILFSATQSNDGVYLYLPSIDSISDIREKINSLLNQASLIRQNEQGNLITLSLHFAIVCYPYSLIDDLFADIHYAKRMGNIINEYFPSRLINMSDNKLVMNESMNLNNMSKILATITTLNIYAKNPWNDLKQVLSNYANLMNLDQVGLIVLEDSTKTYRTLINTGKKTSAGFVEGEEVYMPLIQIIGEIKDDDRSYYFSRRLHLSQRLGEGFDRLSIQSGYFYTIYGDRNNLRAILFFINQDHDLILDTYMKESMLMVATKIADFYLSVRRVARLTDEAKVTSAVLKLSDFVMYKINPLTYQLTDISDGIIDALGGEIKRGDYCYKAIYQRETPCDKCPLKTGRKMRSHIAPYDLETTTTINMNHRQDDDVIMLAKRLKNENVPEENPFDSNLLVNSYFTLIQTLTNAYHLNGRGYLLLLKFDNLMELLDKFGSESTTHGLRVFADRLRGLETISNVYYYKPDTLAVVLADYGQIDVVNECEAIYELNRTSCFKDNETLFSITYLPIMYPQGFASAPDFLRHAENYYASGKYKSGQNYIYFDESDYSRPASKNEFMLSVIDDKFTNKDFTVNLQPLIHTSNRKIFGAELLLRLSDEYRKIVFNADQLIKVAAANGKIGIISSALLDYIGDLYDQYGVSIFKAYGFERLTINTDYSYLSDKNLTDKIQELFTKHQIPKGFLGFEITEKDIYDHYDDMKKFMNTLSSLGVVMICDRYSGEFLSFDRLKELSVSEFKIDRVYTRFIDTDRQKYQMVRGLLEAAKTSDIKPGLIGVENMEQYRMIHEINTDSYLQGYVFFKPMDKGSLVDTVRKTNTAIKIAK</sequence>
<dbReference type="Gene3D" id="3.20.20.450">
    <property type="entry name" value="EAL domain"/>
    <property type="match status" value="1"/>
</dbReference>
<dbReference type="Proteomes" id="UP000593591">
    <property type="component" value="Chromosome"/>
</dbReference>
<dbReference type="InterPro" id="IPR001633">
    <property type="entry name" value="EAL_dom"/>
</dbReference>
<keyword evidence="2" id="KW-0472">Membrane</keyword>
<dbReference type="Pfam" id="PF00563">
    <property type="entry name" value="EAL"/>
    <property type="match status" value="1"/>
</dbReference>
<keyword evidence="1" id="KW-0175">Coiled coil</keyword>
<evidence type="ECO:0000259" key="3">
    <source>
        <dbReference type="PROSITE" id="PS50883"/>
    </source>
</evidence>
<evidence type="ECO:0000256" key="2">
    <source>
        <dbReference type="SAM" id="Phobius"/>
    </source>
</evidence>
<dbReference type="PROSITE" id="PS50883">
    <property type="entry name" value="EAL"/>
    <property type="match status" value="1"/>
</dbReference>
<proteinExistence type="predicted"/>